<accession>K1V8J6</accession>
<gene>
    <name evidence="1" type="ORF">LEA_01535</name>
</gene>
<protein>
    <submittedName>
        <fullName evidence="1">Uncharacterized protein</fullName>
    </submittedName>
</protein>
<dbReference type="AlphaFoldDB" id="K1V8J6"/>
<name>K1V8J6_9ZZZZ</name>
<sequence>MNPNLLKITSIPISIEVNVTNGSLKAPENKEPLKIDINRTPGGYKMESRPAKINIDTYAARSSMGYGEYNASDFNQRKPTEVSR</sequence>
<dbReference type="InterPro" id="IPR045527">
    <property type="entry name" value="DUF6470"/>
</dbReference>
<dbReference type="Pfam" id="PF20074">
    <property type="entry name" value="DUF6470"/>
    <property type="match status" value="1"/>
</dbReference>
<evidence type="ECO:0000313" key="1">
    <source>
        <dbReference type="EMBL" id="EKC80296.1"/>
    </source>
</evidence>
<reference evidence="1" key="1">
    <citation type="journal article" date="2013" name="Environ. Microbiol.">
        <title>Microbiota from the distal guts of lean and obese adolescents exhibit partial functional redundancy besides clear differences in community structure.</title>
        <authorList>
            <person name="Ferrer M."/>
            <person name="Ruiz A."/>
            <person name="Lanza F."/>
            <person name="Haange S.B."/>
            <person name="Oberbach A."/>
            <person name="Till H."/>
            <person name="Bargiela R."/>
            <person name="Campoy C."/>
            <person name="Segura M.T."/>
            <person name="Richter M."/>
            <person name="von Bergen M."/>
            <person name="Seifert J."/>
            <person name="Suarez A."/>
        </authorList>
    </citation>
    <scope>NUCLEOTIDE SEQUENCE</scope>
</reference>
<comment type="caution">
    <text evidence="1">The sequence shown here is derived from an EMBL/GenBank/DDBJ whole genome shotgun (WGS) entry which is preliminary data.</text>
</comment>
<organism evidence="1">
    <name type="scientific">human gut metagenome</name>
    <dbReference type="NCBI Taxonomy" id="408170"/>
    <lineage>
        <taxon>unclassified sequences</taxon>
        <taxon>metagenomes</taxon>
        <taxon>organismal metagenomes</taxon>
    </lineage>
</organism>
<proteinExistence type="predicted"/>
<dbReference type="EMBL" id="AJWY01001067">
    <property type="protein sequence ID" value="EKC80296.1"/>
    <property type="molecule type" value="Genomic_DNA"/>
</dbReference>